<name>K0TGS2_THAOC</name>
<keyword evidence="2" id="KW-1185">Reference proteome</keyword>
<dbReference type="Gene3D" id="3.20.20.70">
    <property type="entry name" value="Aldolase class I"/>
    <property type="match status" value="1"/>
</dbReference>
<organism evidence="1 2">
    <name type="scientific">Thalassiosira oceanica</name>
    <name type="common">Marine diatom</name>
    <dbReference type="NCBI Taxonomy" id="159749"/>
    <lineage>
        <taxon>Eukaryota</taxon>
        <taxon>Sar</taxon>
        <taxon>Stramenopiles</taxon>
        <taxon>Ochrophyta</taxon>
        <taxon>Bacillariophyta</taxon>
        <taxon>Coscinodiscophyceae</taxon>
        <taxon>Thalassiosirophycidae</taxon>
        <taxon>Thalassiosirales</taxon>
        <taxon>Thalassiosiraceae</taxon>
        <taxon>Thalassiosira</taxon>
    </lineage>
</organism>
<dbReference type="EMBL" id="AGNL01005209">
    <property type="protein sequence ID" value="EJK72856.1"/>
    <property type="molecule type" value="Genomic_DNA"/>
</dbReference>
<gene>
    <name evidence="1" type="ORF">THAOC_05573</name>
</gene>
<dbReference type="Proteomes" id="UP000266841">
    <property type="component" value="Unassembled WGS sequence"/>
</dbReference>
<proteinExistence type="predicted"/>
<dbReference type="SUPFAM" id="SSF51569">
    <property type="entry name" value="Aldolase"/>
    <property type="match status" value="1"/>
</dbReference>
<protein>
    <recommendedName>
        <fullName evidence="3">Transaldolase</fullName>
    </recommendedName>
</protein>
<evidence type="ECO:0000313" key="1">
    <source>
        <dbReference type="EMBL" id="EJK72856.1"/>
    </source>
</evidence>
<dbReference type="InterPro" id="IPR013785">
    <property type="entry name" value="Aldolase_TIM"/>
</dbReference>
<comment type="caution">
    <text evidence="1">The sequence shown here is derived from an EMBL/GenBank/DDBJ whole genome shotgun (WGS) entry which is preliminary data.</text>
</comment>
<sequence length="174" mass="19162">MCKAVAHLFAGEMNAKRFRIALDEIAGLPKKHLRQLQQNPNATPQSQTPKISELILDAATKHLSEDALYRSPEESYEMLLSEELHAERLQADTRILAASIRDAESLADLAVAGLDTFTFSPDVARQLFDEPLTLSAAEEFEKAAARGSQTLAIIYASTLLLVNTLAAHDNIEFQ</sequence>
<reference evidence="1 2" key="1">
    <citation type="journal article" date="2012" name="Genome Biol.">
        <title>Genome and low-iron response of an oceanic diatom adapted to chronic iron limitation.</title>
        <authorList>
            <person name="Lommer M."/>
            <person name="Specht M."/>
            <person name="Roy A.S."/>
            <person name="Kraemer L."/>
            <person name="Andreson R."/>
            <person name="Gutowska M.A."/>
            <person name="Wolf J."/>
            <person name="Bergner S.V."/>
            <person name="Schilhabel M.B."/>
            <person name="Klostermeier U.C."/>
            <person name="Beiko R.G."/>
            <person name="Rosenstiel P."/>
            <person name="Hippler M."/>
            <person name="Laroche J."/>
        </authorList>
    </citation>
    <scope>NUCLEOTIDE SEQUENCE [LARGE SCALE GENOMIC DNA]</scope>
    <source>
        <strain evidence="1 2">CCMP1005</strain>
    </source>
</reference>
<accession>K0TGS2</accession>
<evidence type="ECO:0000313" key="2">
    <source>
        <dbReference type="Proteomes" id="UP000266841"/>
    </source>
</evidence>
<dbReference type="AlphaFoldDB" id="K0TGS2"/>
<evidence type="ECO:0008006" key="3">
    <source>
        <dbReference type="Google" id="ProtNLM"/>
    </source>
</evidence>